<name>A0AA89BQY1_PINIB</name>
<keyword evidence="6 9" id="KW-1133">Transmembrane helix</keyword>
<keyword evidence="4 9" id="KW-0812">Transmembrane</keyword>
<accession>A0AA89BQY1</accession>
<feature type="domain" description="Major facilitator superfamily (MFS) profile" evidence="10">
    <location>
        <begin position="1"/>
        <end position="363"/>
    </location>
</feature>
<dbReference type="PROSITE" id="PS50850">
    <property type="entry name" value="MFS"/>
    <property type="match status" value="1"/>
</dbReference>
<protein>
    <recommendedName>
        <fullName evidence="10">Major facilitator superfamily (MFS) profile domain-containing protein</fullName>
    </recommendedName>
</protein>
<feature type="transmembrane region" description="Helical" evidence="9">
    <location>
        <begin position="251"/>
        <end position="274"/>
    </location>
</feature>
<dbReference type="GO" id="GO:0043195">
    <property type="term" value="C:terminal bouton"/>
    <property type="evidence" value="ECO:0007669"/>
    <property type="project" value="TreeGrafter"/>
</dbReference>
<dbReference type="PANTHER" id="PTHR23506">
    <property type="entry name" value="GH10249P"/>
    <property type="match status" value="1"/>
</dbReference>
<comment type="caution">
    <text evidence="11">The sequence shown here is derived from an EMBL/GenBank/DDBJ whole genome shotgun (WGS) entry which is preliminary data.</text>
</comment>
<evidence type="ECO:0000313" key="12">
    <source>
        <dbReference type="Proteomes" id="UP001186944"/>
    </source>
</evidence>
<evidence type="ECO:0000256" key="7">
    <source>
        <dbReference type="ARBA" id="ARBA00023136"/>
    </source>
</evidence>
<sequence length="363" mass="40353">MIGLSILFVATTVYAFGESYAILFVARSLQGVGSAFADTAGLAMIADRYREDAERTKALGIAQAFISFGCLVAPPFGGVLYQFAGKVVPFLFLSSMCFIDGVLLLFVTKPVRKERELMPKEDRPKGTPIYRLLMDPYILIAAGALAMSNVSLAFLEPTIALWMEGTMDASEWEIGFVWLPAFLPYIGGVYLTVKLARSYPKYQWLITTVGLVIEDLRYVSVYGSVYAIADISYSLAYALGPVMAGQIVQAIGFTWLNVAIFLSNVLYAPLMLMLRTIYKYKTFENECDVLVSDPPIKQYHTYMQNGEISGGKGKEVGNVIGENHLTWGRSDSYKENGFSHSGNAEIDYFEAKDQEPFSFYSRR</sequence>
<evidence type="ECO:0000256" key="3">
    <source>
        <dbReference type="ARBA" id="ARBA00022448"/>
    </source>
</evidence>
<reference evidence="11" key="1">
    <citation type="submission" date="2019-08" db="EMBL/GenBank/DDBJ databases">
        <title>The improved chromosome-level genome for the pearl oyster Pinctada fucata martensii using PacBio sequencing and Hi-C.</title>
        <authorList>
            <person name="Zheng Z."/>
        </authorList>
    </citation>
    <scope>NUCLEOTIDE SEQUENCE</scope>
    <source>
        <strain evidence="11">ZZ-2019</strain>
        <tissue evidence="11">Adductor muscle</tissue>
    </source>
</reference>
<dbReference type="InterPro" id="IPR036259">
    <property type="entry name" value="MFS_trans_sf"/>
</dbReference>
<keyword evidence="3" id="KW-0813">Transport</keyword>
<feature type="transmembrane region" description="Helical" evidence="9">
    <location>
        <begin position="87"/>
        <end position="108"/>
    </location>
</feature>
<keyword evidence="7 9" id="KW-0472">Membrane</keyword>
<dbReference type="GO" id="GO:0005277">
    <property type="term" value="F:acetylcholine transmembrane transporter activity"/>
    <property type="evidence" value="ECO:0007669"/>
    <property type="project" value="TreeGrafter"/>
</dbReference>
<evidence type="ECO:0000256" key="4">
    <source>
        <dbReference type="ARBA" id="ARBA00022692"/>
    </source>
</evidence>
<organism evidence="11 12">
    <name type="scientific">Pinctada imbricata</name>
    <name type="common">Atlantic pearl-oyster</name>
    <name type="synonym">Pinctada martensii</name>
    <dbReference type="NCBI Taxonomy" id="66713"/>
    <lineage>
        <taxon>Eukaryota</taxon>
        <taxon>Metazoa</taxon>
        <taxon>Spiralia</taxon>
        <taxon>Lophotrochozoa</taxon>
        <taxon>Mollusca</taxon>
        <taxon>Bivalvia</taxon>
        <taxon>Autobranchia</taxon>
        <taxon>Pteriomorphia</taxon>
        <taxon>Pterioida</taxon>
        <taxon>Pterioidea</taxon>
        <taxon>Pteriidae</taxon>
        <taxon>Pinctada</taxon>
    </lineage>
</organism>
<feature type="transmembrane region" description="Helical" evidence="9">
    <location>
        <begin position="129"/>
        <end position="155"/>
    </location>
</feature>
<dbReference type="InterPro" id="IPR050930">
    <property type="entry name" value="MFS_Vesicular_Transporter"/>
</dbReference>
<dbReference type="SUPFAM" id="SSF103473">
    <property type="entry name" value="MFS general substrate transporter"/>
    <property type="match status" value="1"/>
</dbReference>
<dbReference type="GO" id="GO:0030121">
    <property type="term" value="C:AP-1 adaptor complex"/>
    <property type="evidence" value="ECO:0007669"/>
    <property type="project" value="TreeGrafter"/>
</dbReference>
<comment type="similarity">
    <text evidence="2">Belongs to the major facilitator superfamily. Vesicular transporter family.</text>
</comment>
<dbReference type="GO" id="GO:0007268">
    <property type="term" value="P:chemical synaptic transmission"/>
    <property type="evidence" value="ECO:0007669"/>
    <property type="project" value="TreeGrafter"/>
</dbReference>
<proteinExistence type="inferred from homology"/>
<feature type="transmembrane region" description="Helical" evidence="9">
    <location>
        <begin position="175"/>
        <end position="196"/>
    </location>
</feature>
<evidence type="ECO:0000313" key="11">
    <source>
        <dbReference type="EMBL" id="KAK3090761.1"/>
    </source>
</evidence>
<feature type="transmembrane region" description="Helical" evidence="9">
    <location>
        <begin position="58"/>
        <end position="81"/>
    </location>
</feature>
<evidence type="ECO:0000256" key="1">
    <source>
        <dbReference type="ARBA" id="ARBA00004141"/>
    </source>
</evidence>
<dbReference type="Proteomes" id="UP001186944">
    <property type="component" value="Unassembled WGS sequence"/>
</dbReference>
<dbReference type="EMBL" id="VSWD01000010">
    <property type="protein sequence ID" value="KAK3090761.1"/>
    <property type="molecule type" value="Genomic_DNA"/>
</dbReference>
<evidence type="ECO:0000256" key="9">
    <source>
        <dbReference type="SAM" id="Phobius"/>
    </source>
</evidence>
<dbReference type="GO" id="GO:0030122">
    <property type="term" value="C:AP-2 adaptor complex"/>
    <property type="evidence" value="ECO:0007669"/>
    <property type="project" value="TreeGrafter"/>
</dbReference>
<gene>
    <name evidence="11" type="ORF">FSP39_014410</name>
</gene>
<evidence type="ECO:0000256" key="8">
    <source>
        <dbReference type="ARBA" id="ARBA00023180"/>
    </source>
</evidence>
<comment type="subcellular location">
    <subcellularLocation>
        <location evidence="1">Membrane</location>
        <topology evidence="1">Multi-pass membrane protein</topology>
    </subcellularLocation>
</comment>
<dbReference type="Pfam" id="PF07690">
    <property type="entry name" value="MFS_1"/>
    <property type="match status" value="1"/>
</dbReference>
<dbReference type="InterPro" id="IPR020846">
    <property type="entry name" value="MFS_dom"/>
</dbReference>
<dbReference type="AlphaFoldDB" id="A0AA89BQY1"/>
<dbReference type="InterPro" id="IPR011701">
    <property type="entry name" value="MFS"/>
</dbReference>
<dbReference type="PANTHER" id="PTHR23506:SF13">
    <property type="entry name" value="VESICULAR ACETYLCHOLINE TRANSPORTER"/>
    <property type="match status" value="1"/>
</dbReference>
<keyword evidence="5" id="KW-0532">Neurotransmitter transport</keyword>
<keyword evidence="8" id="KW-0325">Glycoprotein</keyword>
<dbReference type="Gene3D" id="1.20.1250.20">
    <property type="entry name" value="MFS general substrate transporter like domains"/>
    <property type="match status" value="1"/>
</dbReference>
<evidence type="ECO:0000256" key="2">
    <source>
        <dbReference type="ARBA" id="ARBA00006829"/>
    </source>
</evidence>
<evidence type="ECO:0000259" key="10">
    <source>
        <dbReference type="PROSITE" id="PS50850"/>
    </source>
</evidence>
<keyword evidence="12" id="KW-1185">Reference proteome</keyword>
<evidence type="ECO:0000256" key="5">
    <source>
        <dbReference type="ARBA" id="ARBA00022775"/>
    </source>
</evidence>
<evidence type="ECO:0000256" key="6">
    <source>
        <dbReference type="ARBA" id="ARBA00022989"/>
    </source>
</evidence>
<feature type="transmembrane region" description="Helical" evidence="9">
    <location>
        <begin position="216"/>
        <end position="239"/>
    </location>
</feature>